<dbReference type="SUPFAM" id="SSF46689">
    <property type="entry name" value="Homeodomain-like"/>
    <property type="match status" value="1"/>
</dbReference>
<feature type="coiled-coil region" evidence="1">
    <location>
        <begin position="82"/>
        <end position="109"/>
    </location>
</feature>
<proteinExistence type="predicted"/>
<accession>A0A1M4E654</accession>
<reference evidence="3" key="1">
    <citation type="submission" date="2016-04" db="EMBL/GenBank/DDBJ databases">
        <authorList>
            <person name="Evans L.H."/>
            <person name="Alamgir A."/>
            <person name="Owens N."/>
            <person name="Weber N.D."/>
            <person name="Virtaneva K."/>
            <person name="Barbian K."/>
            <person name="Babar A."/>
            <person name="Rosenke K."/>
        </authorList>
    </citation>
    <scope>NUCLEOTIDE SEQUENCE</scope>
    <source>
        <strain evidence="3">Nono1</strain>
    </source>
</reference>
<evidence type="ECO:0000256" key="2">
    <source>
        <dbReference type="SAM" id="MobiDB-lite"/>
    </source>
</evidence>
<dbReference type="AlphaFoldDB" id="A0A1M4E654"/>
<gene>
    <name evidence="3" type="ORF">BN4615_P3768</name>
    <name evidence="4" type="ORF">BN4615_P8285</name>
</gene>
<sequence length="136" mass="15177">MGASKPDPEVPDPQVRERGRPRSYSAAYKARILEEYDRLDKAGKGALLRREGLYSSLISSWRTARDHGAEQALARPVGRPKADPRDKEIDKLQAEVERLRAELGQTRQVIEVQGKLFALLDQLATSSETPPGRGEQ</sequence>
<evidence type="ECO:0000313" key="3">
    <source>
        <dbReference type="EMBL" id="SBO94252.1"/>
    </source>
</evidence>
<evidence type="ECO:0000313" key="4">
    <source>
        <dbReference type="EMBL" id="SBO98769.1"/>
    </source>
</evidence>
<name>A0A1M4E654_9ACTN</name>
<organism evidence="3">
    <name type="scientific">Nonomuraea gerenzanensis</name>
    <dbReference type="NCBI Taxonomy" id="93944"/>
    <lineage>
        <taxon>Bacteria</taxon>
        <taxon>Bacillati</taxon>
        <taxon>Actinomycetota</taxon>
        <taxon>Actinomycetes</taxon>
        <taxon>Streptosporangiales</taxon>
        <taxon>Streptosporangiaceae</taxon>
        <taxon>Nonomuraea</taxon>
    </lineage>
</organism>
<dbReference type="InterPro" id="IPR009057">
    <property type="entry name" value="Homeodomain-like_sf"/>
</dbReference>
<feature type="region of interest" description="Disordered" evidence="2">
    <location>
        <begin position="1"/>
        <end position="22"/>
    </location>
</feature>
<dbReference type="EMBL" id="LT559118">
    <property type="protein sequence ID" value="SBO98769.1"/>
    <property type="molecule type" value="Genomic_DNA"/>
</dbReference>
<dbReference type="EMBL" id="LT559118">
    <property type="protein sequence ID" value="SBO94252.1"/>
    <property type="molecule type" value="Genomic_DNA"/>
</dbReference>
<protein>
    <submittedName>
        <fullName evidence="3">Uncharacterized protein</fullName>
    </submittedName>
</protein>
<evidence type="ECO:0000256" key="1">
    <source>
        <dbReference type="SAM" id="Coils"/>
    </source>
</evidence>
<keyword evidence="1" id="KW-0175">Coiled coil</keyword>